<sequence>MIKSYWNRGKRQKVRTIIIALILLITLFVLRDDYQPALLFVRKFIFIILLSAIALFLGLRKFRRSANTGTRLAILGLLVVFFGILYVIGWHFKMYDYMKTYNVFNNLNRVEINELPLTQNERIQPLRNVFSMANESVGETKDVSLPHLVRVDDENKWTMAIQPTEKYVWQGITDNTEEVFAVSSTTPFPRFSSENRIPVTFSIGESLKFSRNTYNAVVQRFNFFQLFTLEPSDTYYMKNDTGQWVEVVSLIKWKGFLFPYPTFGGVVVIENGEHDFNDYIERILIGKGTYISPEEMKNHPYLTKQNTLAEKVSRLQAESLKFLGGFSDPLPWNMETAVKIPNLADDQNQQPFVTDFDFSDTETDAYSGLYHWFGLEPVGDARTSLTFSVFIPADGTDTIYYYDHASKKQGYAGVSAMPLKVIESRKEFDWSVNKPVEFRPYIKNIAGRKRMFFLGTISAVREGSGNFDGSATPDLALIDSEYRDVIWIDVKHPSQWDKTVYDQLNEAWRASEGIGYYFVEDTKDIDLSETVKDSVSIIPIVDEKAKEIERLQKQIDSLKAMKN</sequence>
<keyword evidence="1" id="KW-1133">Transmembrane helix</keyword>
<protein>
    <submittedName>
        <fullName evidence="2">Uncharacterized protein</fullName>
    </submittedName>
</protein>
<organism evidence="2 3">
    <name type="scientific">Flavivirga jejuensis</name>
    <dbReference type="NCBI Taxonomy" id="870487"/>
    <lineage>
        <taxon>Bacteria</taxon>
        <taxon>Pseudomonadati</taxon>
        <taxon>Bacteroidota</taxon>
        <taxon>Flavobacteriia</taxon>
        <taxon>Flavobacteriales</taxon>
        <taxon>Flavobacteriaceae</taxon>
        <taxon>Flavivirga</taxon>
    </lineage>
</organism>
<gene>
    <name evidence="2" type="ORF">Q4Q40_16855</name>
</gene>
<name>A0ABT8WRP0_9FLAO</name>
<accession>A0ABT8WRP0</accession>
<feature type="transmembrane region" description="Helical" evidence="1">
    <location>
        <begin position="72"/>
        <end position="92"/>
    </location>
</feature>
<reference evidence="2" key="1">
    <citation type="submission" date="2023-07" db="EMBL/GenBank/DDBJ databases">
        <title>Two novel species in the genus Flavivirga.</title>
        <authorList>
            <person name="Kwon K."/>
        </authorList>
    </citation>
    <scope>NUCLEOTIDE SEQUENCE</scope>
    <source>
        <strain evidence="2">KACC 14158</strain>
    </source>
</reference>
<keyword evidence="1" id="KW-0812">Transmembrane</keyword>
<evidence type="ECO:0000313" key="3">
    <source>
        <dbReference type="Proteomes" id="UP001176806"/>
    </source>
</evidence>
<evidence type="ECO:0000313" key="2">
    <source>
        <dbReference type="EMBL" id="MDO5975868.1"/>
    </source>
</evidence>
<keyword evidence="3" id="KW-1185">Reference proteome</keyword>
<proteinExistence type="predicted"/>
<dbReference type="RefSeq" id="WP_303303102.1">
    <property type="nucleotide sequence ID" value="NZ_BAABDA010000046.1"/>
</dbReference>
<dbReference type="EMBL" id="JAUOEL010000006">
    <property type="protein sequence ID" value="MDO5975868.1"/>
    <property type="molecule type" value="Genomic_DNA"/>
</dbReference>
<comment type="caution">
    <text evidence="2">The sequence shown here is derived from an EMBL/GenBank/DDBJ whole genome shotgun (WGS) entry which is preliminary data.</text>
</comment>
<dbReference type="Proteomes" id="UP001176806">
    <property type="component" value="Unassembled WGS sequence"/>
</dbReference>
<feature type="transmembrane region" description="Helical" evidence="1">
    <location>
        <begin position="41"/>
        <end position="60"/>
    </location>
</feature>
<evidence type="ECO:0000256" key="1">
    <source>
        <dbReference type="SAM" id="Phobius"/>
    </source>
</evidence>
<keyword evidence="1" id="KW-0472">Membrane</keyword>